<accession>D5H8N7</accession>
<dbReference type="PANTHER" id="PTHR12110">
    <property type="entry name" value="HYDROXYPYRUVATE ISOMERASE"/>
    <property type="match status" value="1"/>
</dbReference>
<evidence type="ECO:0000313" key="3">
    <source>
        <dbReference type="Proteomes" id="UP000000933"/>
    </source>
</evidence>
<protein>
    <recommendedName>
        <fullName evidence="1">Xylose isomerase-like TIM barrel domain-containing protein</fullName>
    </recommendedName>
</protein>
<evidence type="ECO:0000259" key="1">
    <source>
        <dbReference type="Pfam" id="PF01261"/>
    </source>
</evidence>
<reference evidence="3" key="2">
    <citation type="submission" date="2010-04" db="EMBL/GenBank/DDBJ databases">
        <title>Genome sequence of Salinibacter ruber M8.</title>
        <authorList>
            <consortium name="Genoscope"/>
        </authorList>
    </citation>
    <scope>NUCLEOTIDE SEQUENCE [LARGE SCALE GENOMIC DNA]</scope>
    <source>
        <strain evidence="3">M8</strain>
    </source>
</reference>
<name>D5H8N7_SALRM</name>
<dbReference type="SUPFAM" id="SSF51658">
    <property type="entry name" value="Xylose isomerase-like"/>
    <property type="match status" value="1"/>
</dbReference>
<sequence length="290" mass="31538">MEHPLGWLIRRGTSLRSVCPPIRRMVPVWLTDTVTSDLNRALHYTQLWGLHGMELRTVGGPDDRIPFVNEKQIREQLEGTDLLLSSVVPSMFEGPVSDRAAWMNDLLQFEDTLELCRRVGCPRVTISPFAAEPGASLEPMAEALQQAGEKAAEYDFLVAVRNGPETACPTGQALAELLSRVDAPNVRAAWNPVGALRAGEDPATGLTALAGLVTLVRCSDGRVEGGRWVDTPLGDGAVGWAEQLEQLSAQGFQGPISLEMFLEPRPKHGLRSATTLIRMIRTVRAAAPSD</sequence>
<dbReference type="InterPro" id="IPR013022">
    <property type="entry name" value="Xyl_isomerase-like_TIM-brl"/>
</dbReference>
<dbReference type="Pfam" id="PF01261">
    <property type="entry name" value="AP_endonuc_2"/>
    <property type="match status" value="1"/>
</dbReference>
<evidence type="ECO:0000313" key="2">
    <source>
        <dbReference type="EMBL" id="CBH24392.1"/>
    </source>
</evidence>
<dbReference type="PANTHER" id="PTHR12110:SF41">
    <property type="entry name" value="INOSOSE DEHYDRATASE"/>
    <property type="match status" value="1"/>
</dbReference>
<proteinExistence type="predicted"/>
<dbReference type="HOGENOM" id="CLU_1022619_0_0_10"/>
<dbReference type="InterPro" id="IPR050312">
    <property type="entry name" value="IolE/XylAMocC-like"/>
</dbReference>
<dbReference type="EMBL" id="FP565814">
    <property type="protein sequence ID" value="CBH24392.1"/>
    <property type="molecule type" value="Genomic_DNA"/>
</dbReference>
<feature type="domain" description="Xylose isomerase-like TIM barrel" evidence="1">
    <location>
        <begin position="48"/>
        <end position="269"/>
    </location>
</feature>
<dbReference type="Proteomes" id="UP000000933">
    <property type="component" value="Chromosome"/>
</dbReference>
<dbReference type="InterPro" id="IPR036237">
    <property type="entry name" value="Xyl_isomerase-like_sf"/>
</dbReference>
<dbReference type="Gene3D" id="3.20.20.150">
    <property type="entry name" value="Divalent-metal-dependent TIM barrel enzymes"/>
    <property type="match status" value="1"/>
</dbReference>
<organism evidence="2 3">
    <name type="scientific">Salinibacter ruber (strain M8)</name>
    <dbReference type="NCBI Taxonomy" id="761659"/>
    <lineage>
        <taxon>Bacteria</taxon>
        <taxon>Pseudomonadati</taxon>
        <taxon>Rhodothermota</taxon>
        <taxon>Rhodothermia</taxon>
        <taxon>Rhodothermales</taxon>
        <taxon>Salinibacteraceae</taxon>
        <taxon>Salinibacter</taxon>
    </lineage>
</organism>
<reference evidence="2 3" key="1">
    <citation type="journal article" date="2010" name="ISME J.">
        <title>Fine-scale evolution: genomic, phenotypic and ecological differentiation in two coexisting Salinibacter ruber strains.</title>
        <authorList>
            <person name="Pena A."/>
            <person name="Teeling H."/>
            <person name="Huerta-Cepas J."/>
            <person name="Santos F."/>
            <person name="Yarza P."/>
            <person name="Brito-Echeverria J."/>
            <person name="Lucio M."/>
            <person name="Schmitt-Kopplin P."/>
            <person name="Meseguer I."/>
            <person name="Schenowitz C."/>
            <person name="Dossat C."/>
            <person name="Barbe V."/>
            <person name="Dopazo J."/>
            <person name="Rossello-Mora R."/>
            <person name="Schuler M."/>
            <person name="Glockner F.O."/>
            <person name="Amann R."/>
            <person name="Gabaldon T."/>
            <person name="Anton J."/>
        </authorList>
    </citation>
    <scope>NUCLEOTIDE SEQUENCE [LARGE SCALE GENOMIC DNA]</scope>
    <source>
        <strain evidence="2 3">M8</strain>
    </source>
</reference>
<dbReference type="KEGG" id="srm:SRM_01471"/>
<dbReference type="AlphaFoldDB" id="D5H8N7"/>
<gene>
    <name evidence="2" type="ordered locus">SRM_01471</name>
</gene>